<dbReference type="Proteomes" id="UP000187283">
    <property type="component" value="Unassembled WGS sequence"/>
</dbReference>
<sequence>MRLGGSCGMRDLKSG</sequence>
<name>A0A1R1X631_9FUNG</name>
<organism evidence="1 2">
    <name type="scientific">Smittium culicis</name>
    <dbReference type="NCBI Taxonomy" id="133412"/>
    <lineage>
        <taxon>Eukaryota</taxon>
        <taxon>Fungi</taxon>
        <taxon>Fungi incertae sedis</taxon>
        <taxon>Zoopagomycota</taxon>
        <taxon>Kickxellomycotina</taxon>
        <taxon>Harpellomycetes</taxon>
        <taxon>Harpellales</taxon>
        <taxon>Legeriomycetaceae</taxon>
        <taxon>Smittium</taxon>
    </lineage>
</organism>
<proteinExistence type="predicted"/>
<evidence type="ECO:0000313" key="1">
    <source>
        <dbReference type="EMBL" id="OMJ10074.1"/>
    </source>
</evidence>
<accession>A0A1R1X631</accession>
<keyword evidence="2" id="KW-1185">Reference proteome</keyword>
<gene>
    <name evidence="1" type="ORF">AYI70_g10540</name>
</gene>
<reference evidence="1 2" key="1">
    <citation type="submission" date="2017-01" db="EMBL/GenBank/DDBJ databases">
        <authorList>
            <person name="Mah S.A."/>
            <person name="Swanson W.J."/>
            <person name="Moy G.W."/>
            <person name="Vacquier V.D."/>
        </authorList>
    </citation>
    <scope>NUCLEOTIDE SEQUENCE [LARGE SCALE GENOMIC DNA]</scope>
    <source>
        <strain evidence="1 2">GSMNP</strain>
    </source>
</reference>
<evidence type="ECO:0000313" key="2">
    <source>
        <dbReference type="Proteomes" id="UP000187283"/>
    </source>
</evidence>
<dbReference type="EMBL" id="LSSN01005174">
    <property type="protein sequence ID" value="OMJ10074.1"/>
    <property type="molecule type" value="Genomic_DNA"/>
</dbReference>
<protein>
    <submittedName>
        <fullName evidence="1">Uncharacterized protein</fullName>
    </submittedName>
</protein>
<feature type="non-terminal residue" evidence="1">
    <location>
        <position position="15"/>
    </location>
</feature>
<comment type="caution">
    <text evidence="1">The sequence shown here is derived from an EMBL/GenBank/DDBJ whole genome shotgun (WGS) entry which is preliminary data.</text>
</comment>